<sequence length="110" mass="12410">MLLSYFGRRQDFLEFQILKESFGMYPDAFGDDTWLLAQDILELYNRGILSSQSGFMESTSITPGNIGLTVRGQEAFDLMDLNSIPNDDVLAVIRPLEYNSRGCCKSLATR</sequence>
<comment type="caution">
    <text evidence="1">The sequence shown here is derived from an EMBL/GenBank/DDBJ whole genome shotgun (WGS) entry which is preliminary data.</text>
</comment>
<dbReference type="Proteomes" id="UP000826188">
    <property type="component" value="Unassembled WGS sequence"/>
</dbReference>
<reference evidence="1 2" key="1">
    <citation type="submission" date="2021-07" db="EMBL/GenBank/DDBJ databases">
        <title>Hymenobacter profundi sp. nov., isolated from deep-sea water.</title>
        <authorList>
            <person name="Kim M.K."/>
        </authorList>
    </citation>
    <scope>NUCLEOTIDE SEQUENCE [LARGE SCALE GENOMIC DNA]</scope>
    <source>
        <strain evidence="1 2">M2</strain>
    </source>
</reference>
<gene>
    <name evidence="1" type="ORF">KYK14_20860</name>
</gene>
<dbReference type="RefSeq" id="WP_219161621.1">
    <property type="nucleotide sequence ID" value="NZ_JAHWGL010000150.1"/>
</dbReference>
<name>A0ABS6X5A1_9BACT</name>
<keyword evidence="2" id="KW-1185">Reference proteome</keyword>
<evidence type="ECO:0000313" key="2">
    <source>
        <dbReference type="Proteomes" id="UP000826188"/>
    </source>
</evidence>
<dbReference type="EMBL" id="JAHWGL010000150">
    <property type="protein sequence ID" value="MBW3131022.1"/>
    <property type="molecule type" value="Genomic_DNA"/>
</dbReference>
<accession>A0ABS6X5A1</accession>
<evidence type="ECO:0000313" key="1">
    <source>
        <dbReference type="EMBL" id="MBW3131022.1"/>
    </source>
</evidence>
<protein>
    <submittedName>
        <fullName evidence="1">Uncharacterized protein</fullName>
    </submittedName>
</protein>
<proteinExistence type="predicted"/>
<organism evidence="1 2">
    <name type="scientific">Hymenobacter profundi</name>
    <dbReference type="NCBI Taxonomy" id="1982110"/>
    <lineage>
        <taxon>Bacteria</taxon>
        <taxon>Pseudomonadati</taxon>
        <taxon>Bacteroidota</taxon>
        <taxon>Cytophagia</taxon>
        <taxon>Cytophagales</taxon>
        <taxon>Hymenobacteraceae</taxon>
        <taxon>Hymenobacter</taxon>
    </lineage>
</organism>